<evidence type="ECO:0000313" key="11">
    <source>
        <dbReference type="Proteomes" id="UP000248631"/>
    </source>
</evidence>
<protein>
    <recommendedName>
        <fullName evidence="12">Bestrophin</fullName>
    </recommendedName>
</protein>
<evidence type="ECO:0000313" key="10">
    <source>
        <dbReference type="EMBL" id="RAM62740.1"/>
    </source>
</evidence>
<accession>A0ABX9BXQ7</accession>
<dbReference type="PANTHER" id="PTHR33281:SF19">
    <property type="entry name" value="VOLTAGE-DEPENDENT ANION CHANNEL-FORMING PROTEIN YNEE"/>
    <property type="match status" value="1"/>
</dbReference>
<dbReference type="InterPro" id="IPR044669">
    <property type="entry name" value="YneE/VCCN1/2-like"/>
</dbReference>
<keyword evidence="2" id="KW-0813">Transport</keyword>
<evidence type="ECO:0000256" key="7">
    <source>
        <dbReference type="ARBA" id="ARBA00023136"/>
    </source>
</evidence>
<feature type="transmembrane region" description="Helical" evidence="9">
    <location>
        <begin position="221"/>
        <end position="240"/>
    </location>
</feature>
<evidence type="ECO:0000256" key="9">
    <source>
        <dbReference type="SAM" id="Phobius"/>
    </source>
</evidence>
<keyword evidence="3" id="KW-1003">Cell membrane</keyword>
<evidence type="ECO:0000256" key="8">
    <source>
        <dbReference type="ARBA" id="ARBA00034708"/>
    </source>
</evidence>
<dbReference type="EMBL" id="JUGD01000024">
    <property type="protein sequence ID" value="RAM62740.1"/>
    <property type="molecule type" value="Genomic_DNA"/>
</dbReference>
<dbReference type="PANTHER" id="PTHR33281">
    <property type="entry name" value="UPF0187 PROTEIN YNEE"/>
    <property type="match status" value="1"/>
</dbReference>
<comment type="similarity">
    <text evidence="8">Belongs to the anion channel-forming bestrophin (TC 1.A.46) family.</text>
</comment>
<keyword evidence="11" id="KW-1185">Reference proteome</keyword>
<comment type="subcellular location">
    <subcellularLocation>
        <location evidence="1">Cell membrane</location>
        <topology evidence="1">Multi-pass membrane protein</topology>
    </subcellularLocation>
</comment>
<dbReference type="Proteomes" id="UP000248631">
    <property type="component" value="Unassembled WGS sequence"/>
</dbReference>
<evidence type="ECO:0000256" key="5">
    <source>
        <dbReference type="ARBA" id="ARBA00022989"/>
    </source>
</evidence>
<feature type="transmembrane region" description="Helical" evidence="9">
    <location>
        <begin position="52"/>
        <end position="70"/>
    </location>
</feature>
<evidence type="ECO:0000256" key="3">
    <source>
        <dbReference type="ARBA" id="ARBA00022475"/>
    </source>
</evidence>
<feature type="transmembrane region" description="Helical" evidence="9">
    <location>
        <begin position="20"/>
        <end position="40"/>
    </location>
</feature>
<keyword evidence="4 9" id="KW-0812">Transmembrane</keyword>
<evidence type="ECO:0000256" key="6">
    <source>
        <dbReference type="ARBA" id="ARBA00023065"/>
    </source>
</evidence>
<proteinExistence type="inferred from homology"/>
<evidence type="ECO:0000256" key="4">
    <source>
        <dbReference type="ARBA" id="ARBA00022692"/>
    </source>
</evidence>
<keyword evidence="5 9" id="KW-1133">Transmembrane helix</keyword>
<dbReference type="Pfam" id="PF25539">
    <property type="entry name" value="Bestrophin_2"/>
    <property type="match status" value="1"/>
</dbReference>
<dbReference type="RefSeq" id="WP_112069388.1">
    <property type="nucleotide sequence ID" value="NZ_JUGD01000024.1"/>
</dbReference>
<reference evidence="10 11" key="1">
    <citation type="submission" date="2014-12" db="EMBL/GenBank/DDBJ databases">
        <title>Complete genome sequence of Herbaspirillum rubrisubalbicans Os38.</title>
        <authorList>
            <person name="Chen M."/>
            <person name="An Q."/>
        </authorList>
    </citation>
    <scope>NUCLEOTIDE SEQUENCE [LARGE SCALE GENOMIC DNA]</scope>
    <source>
        <strain evidence="10 11">Os38</strain>
    </source>
</reference>
<organism evidence="10 11">
    <name type="scientific">Herbaspirillum rubrisubalbicans</name>
    <dbReference type="NCBI Taxonomy" id="80842"/>
    <lineage>
        <taxon>Bacteria</taxon>
        <taxon>Pseudomonadati</taxon>
        <taxon>Pseudomonadota</taxon>
        <taxon>Betaproteobacteria</taxon>
        <taxon>Burkholderiales</taxon>
        <taxon>Oxalobacteraceae</taxon>
        <taxon>Herbaspirillum</taxon>
    </lineage>
</organism>
<keyword evidence="6" id="KW-0406">Ion transport</keyword>
<comment type="caution">
    <text evidence="10">The sequence shown here is derived from an EMBL/GenBank/DDBJ whole genome shotgun (WGS) entry which is preliminary data.</text>
</comment>
<evidence type="ECO:0000256" key="1">
    <source>
        <dbReference type="ARBA" id="ARBA00004651"/>
    </source>
</evidence>
<evidence type="ECO:0000256" key="2">
    <source>
        <dbReference type="ARBA" id="ARBA00022448"/>
    </source>
</evidence>
<name>A0ABX9BXQ7_9BURK</name>
<sequence>MIIRPQPHWFRMLFIWNGSVLRTIMPQMLMMTAFSTLAVFTGGKIFGDKLPLNTSIFTLLGVALAIFLAFRNNASYDRYWEGRKIWGALMIASRALASQGLRYGVGGQEAAQKTLFIDRIIALAFALKHQLRKTSAVDDLARLLPHEAGATPVQVQYLPVYQMDQLRALLAQSNRQGSLSDARLWACDQQLNEINHCIGACERIASTPIPFAYGVLLHRTVYIYCLLLPFGLVDAIGYATPLISVFVSYTFLALEAIAGDISAPFVASPNGLALDAMSLEIERSLRELAGQPLPPPAQCGKDYRLD</sequence>
<keyword evidence="7 9" id="KW-0472">Membrane</keyword>
<evidence type="ECO:0008006" key="12">
    <source>
        <dbReference type="Google" id="ProtNLM"/>
    </source>
</evidence>
<gene>
    <name evidence="10" type="ORF">RB24_19095</name>
</gene>